<gene>
    <name evidence="1" type="ORF">HXN55_06145</name>
</gene>
<protein>
    <submittedName>
        <fullName evidence="1">DUF1998 domain-containing protein</fullName>
    </submittedName>
</protein>
<sequence length="718" mass="82293">MDIRKENQYNQSMGKYKILSTAAGVGSVITTKWGGSIMPLSIDNWKFIEVVTNVIKTKLPQPIDIKTIQKESGVELIEDPRFVEFLQIKKGYTQLKCFAVIPHIQLDLFNQIDRKNNPLFKSHKDRTGTELGENMFYIPAINFPQWFISSNSEIRPLWKWRREWQNRKCNDGKMAFFVPPRDPYKKTYRKIKMETLRDDVVYGLLKPVPLILICPNGHISDIPWYKYFCASLKHEKMDVENGFELFGYDCEDCGCGGKHDIKWLNSRNQAESWGTLKCSKCGLSVSLAGIMNIKPYCRGERPWIDKPGTYERCLTNGQKTMMQVAMVTSNSIYYASGFSSLYIPKEFIPKKEGHLSEEARTVLDKVADKYNAKLRNNPKLTKEKFWNKYYDDCAEFIDDAEIDYNVILTDSDYNSIKGTFLGLIQEEEDNDPVATYRLTEFEVFTDENAPNRKSEGLEFNKIEIPDILKRYFKTIKQVNTLSLTSTQLGFGRVNVPTSKLDENGRIVPPGEEMKPIFDGTPADIYVLPANQTFGEGLFFAFDKDAIEAWVEKYDLNKHYECQLDSGSMGEFLYQEISIYGRAKFYLLHSFSHVLMKELEFSCGYPTASLSERLYYSDKMCGVLIYTADGAEGSMGGLVWQGQPRLIRKIVESAMKRAVNCSSDPLCWENEDGLNRASCFGCTMVSETSCEHQNLGLDRRALVDDEYGFFKNLAGIDCI</sequence>
<dbReference type="RefSeq" id="WP_278490131.1">
    <property type="nucleotide sequence ID" value="NZ_JABZTM010000057.1"/>
</dbReference>
<organism evidence="1 2">
    <name type="scientific">Prevotella nigrescens</name>
    <dbReference type="NCBI Taxonomy" id="28133"/>
    <lineage>
        <taxon>Bacteria</taxon>
        <taxon>Pseudomonadati</taxon>
        <taxon>Bacteroidota</taxon>
        <taxon>Bacteroidia</taxon>
        <taxon>Bacteroidales</taxon>
        <taxon>Prevotellaceae</taxon>
        <taxon>Prevotella</taxon>
    </lineage>
</organism>
<evidence type="ECO:0000313" key="1">
    <source>
        <dbReference type="EMBL" id="MBF1446948.1"/>
    </source>
</evidence>
<dbReference type="InterPro" id="IPR047721">
    <property type="entry name" value="DrmB"/>
</dbReference>
<dbReference type="EMBL" id="JABZTM010000057">
    <property type="protein sequence ID" value="MBF1446948.1"/>
    <property type="molecule type" value="Genomic_DNA"/>
</dbReference>
<dbReference type="NCBIfam" id="NF038324">
    <property type="entry name" value="DrmB_fam"/>
    <property type="match status" value="1"/>
</dbReference>
<dbReference type="Proteomes" id="UP000787419">
    <property type="component" value="Unassembled WGS sequence"/>
</dbReference>
<accession>A0A9D5WW03</accession>
<reference evidence="1" key="1">
    <citation type="submission" date="2020-04" db="EMBL/GenBank/DDBJ databases">
        <title>Deep metagenomics examines the oral microbiome during advanced dental caries in children, revealing novel taxa and co-occurrences with host molecules.</title>
        <authorList>
            <person name="Baker J.L."/>
            <person name="Morton J.T."/>
            <person name="Dinis M."/>
            <person name="Alvarez R."/>
            <person name="Tran N.C."/>
            <person name="Knight R."/>
            <person name="Edlund A."/>
        </authorList>
    </citation>
    <scope>NUCLEOTIDE SEQUENCE</scope>
    <source>
        <strain evidence="1">JCVI_32_bin.50</strain>
    </source>
</reference>
<dbReference type="AlphaFoldDB" id="A0A9D5WW03"/>
<comment type="caution">
    <text evidence="1">The sequence shown here is derived from an EMBL/GenBank/DDBJ whole genome shotgun (WGS) entry which is preliminary data.</text>
</comment>
<evidence type="ECO:0000313" key="2">
    <source>
        <dbReference type="Proteomes" id="UP000787419"/>
    </source>
</evidence>
<name>A0A9D5WW03_9BACT</name>
<proteinExistence type="predicted"/>